<evidence type="ECO:0000313" key="4">
    <source>
        <dbReference type="Proteomes" id="UP000025227"/>
    </source>
</evidence>
<feature type="compositionally biased region" description="Low complexity" evidence="2">
    <location>
        <begin position="490"/>
        <end position="519"/>
    </location>
</feature>
<evidence type="ECO:0000259" key="3">
    <source>
        <dbReference type="PROSITE" id="PS51525"/>
    </source>
</evidence>
<organism evidence="4 5">
    <name type="scientific">Haemonchus contortus</name>
    <name type="common">Barber pole worm</name>
    <dbReference type="NCBI Taxonomy" id="6289"/>
    <lineage>
        <taxon>Eukaryota</taxon>
        <taxon>Metazoa</taxon>
        <taxon>Ecdysozoa</taxon>
        <taxon>Nematoda</taxon>
        <taxon>Chromadorea</taxon>
        <taxon>Rhabditida</taxon>
        <taxon>Rhabditina</taxon>
        <taxon>Rhabditomorpha</taxon>
        <taxon>Strongyloidea</taxon>
        <taxon>Trichostrongylidae</taxon>
        <taxon>Haemonchus</taxon>
    </lineage>
</organism>
<proteinExistence type="predicted"/>
<feature type="region of interest" description="Disordered" evidence="2">
    <location>
        <begin position="422"/>
        <end position="446"/>
    </location>
</feature>
<dbReference type="AlphaFoldDB" id="A0A7I4YLI6"/>
<evidence type="ECO:0000313" key="5">
    <source>
        <dbReference type="WBParaSite" id="HCON_00108760-00001"/>
    </source>
</evidence>
<keyword evidence="4" id="KW-1185">Reference proteome</keyword>
<dbReference type="WBParaSite" id="HCON_00108760-00001">
    <property type="protein sequence ID" value="HCON_00108760-00001"/>
    <property type="gene ID" value="HCON_00108760"/>
</dbReference>
<dbReference type="SUPFAM" id="SSF47370">
    <property type="entry name" value="Bromodomain"/>
    <property type="match status" value="1"/>
</dbReference>
<feature type="domain" description="NET" evidence="3">
    <location>
        <begin position="319"/>
        <end position="402"/>
    </location>
</feature>
<dbReference type="PANTHER" id="PTHR22880:SF225">
    <property type="entry name" value="BROMODOMAIN-CONTAINING PROTEIN BET-1-RELATED"/>
    <property type="match status" value="1"/>
</dbReference>
<reference evidence="5" key="1">
    <citation type="submission" date="2020-12" db="UniProtKB">
        <authorList>
            <consortium name="WormBaseParasite"/>
        </authorList>
    </citation>
    <scope>IDENTIFICATION</scope>
    <source>
        <strain evidence="5">MHco3</strain>
    </source>
</reference>
<dbReference type="InterPro" id="IPR038336">
    <property type="entry name" value="NET_sf"/>
</dbReference>
<dbReference type="GO" id="GO:0006338">
    <property type="term" value="P:chromatin remodeling"/>
    <property type="evidence" value="ECO:0007669"/>
    <property type="project" value="TreeGrafter"/>
</dbReference>
<dbReference type="Proteomes" id="UP000025227">
    <property type="component" value="Unplaced"/>
</dbReference>
<dbReference type="GO" id="GO:0006355">
    <property type="term" value="P:regulation of DNA-templated transcription"/>
    <property type="evidence" value="ECO:0007669"/>
    <property type="project" value="TreeGrafter"/>
</dbReference>
<feature type="region of interest" description="Disordered" evidence="2">
    <location>
        <begin position="464"/>
        <end position="519"/>
    </location>
</feature>
<dbReference type="Gene3D" id="1.20.1270.220">
    <property type="match status" value="1"/>
</dbReference>
<dbReference type="InterPro" id="IPR036427">
    <property type="entry name" value="Bromodomain-like_sf"/>
</dbReference>
<dbReference type="OMA" id="HEIHERV"/>
<dbReference type="PROSITE" id="PS51525">
    <property type="entry name" value="NET"/>
    <property type="match status" value="1"/>
</dbReference>
<keyword evidence="1" id="KW-0103">Bromodomain</keyword>
<dbReference type="GO" id="GO:0005634">
    <property type="term" value="C:nucleus"/>
    <property type="evidence" value="ECO:0007669"/>
    <property type="project" value="TreeGrafter"/>
</dbReference>
<accession>A0A7I4YLI6</accession>
<dbReference type="PANTHER" id="PTHR22880">
    <property type="entry name" value="FALZ-RELATED BROMODOMAIN-CONTAINING PROTEINS"/>
    <property type="match status" value="1"/>
</dbReference>
<evidence type="ECO:0000256" key="2">
    <source>
        <dbReference type="SAM" id="MobiDB-lite"/>
    </source>
</evidence>
<dbReference type="GO" id="GO:0000785">
    <property type="term" value="C:chromatin"/>
    <property type="evidence" value="ECO:0007669"/>
    <property type="project" value="TreeGrafter"/>
</dbReference>
<feature type="compositionally biased region" description="Basic and acidic residues" evidence="2">
    <location>
        <begin position="15"/>
        <end position="29"/>
    </location>
</feature>
<dbReference type="InterPro" id="IPR050935">
    <property type="entry name" value="Bromo_chromatin_reader"/>
</dbReference>
<dbReference type="InterPro" id="IPR027353">
    <property type="entry name" value="NET_dom"/>
</dbReference>
<sequence length="519" mass="58059">METGALLEQIGSIESPKDQDQSYEDRLGVESDSWEGSSSPLSPIKKKKNKRRTASKKTSSSTVRAPRKRRAPADAYTTSVNVSSLPRRSSNRLRKKQVEQKDFSKLPPKYAGPPSPSLRFCDYVINELLNSKYEPINWLIELPTVKKKLNHRQYANAEEFANEIRTLCMNPIDAALTDECLSLLQTFDKLWLYLPPDPEERSPTFMNVLDVEQADASYPSTYPAEPIERKNAQRLHTDVHASILGNVKNKQIVVKKTGEKALMAQHPSYANPDDCVPVALPHHGHLEMGDKQVVKPTHEDDKEAEQVNHGTVTIDSLRDIENDEPCASLTHKEMVRLAQDLQCLSEEEMAEIIEIILKYHVVEVPEGNEEFIAIPFDSLTSGSLHEIHERVAAISNNKQGDELRIDGPSRYDVLKESSVAQASVGPKCRKTRQRNASKYSQPAKRRANIVDVEARKRELVEGIKKLGGTGTTRPMRKQNAYASDGARVRSSYVFDSSSESSSSSSESWESTGNSESSSD</sequence>
<name>A0A7I4YLI6_HAECO</name>
<dbReference type="OrthoDB" id="5876151at2759"/>
<evidence type="ECO:0000256" key="1">
    <source>
        <dbReference type="ARBA" id="ARBA00023117"/>
    </source>
</evidence>
<feature type="compositionally biased region" description="Basic residues" evidence="2">
    <location>
        <begin position="44"/>
        <end position="55"/>
    </location>
</feature>
<feature type="compositionally biased region" description="Low complexity" evidence="2">
    <location>
        <begin position="73"/>
        <end position="88"/>
    </location>
</feature>
<feature type="region of interest" description="Disordered" evidence="2">
    <location>
        <begin position="1"/>
        <end position="109"/>
    </location>
</feature>
<protein>
    <submittedName>
        <fullName evidence="5">NET domain-containing protein</fullName>
    </submittedName>
</protein>